<dbReference type="Proteomes" id="UP000236291">
    <property type="component" value="Unassembled WGS sequence"/>
</dbReference>
<sequence>VVLKPNVDDPPIAPRDPTMVSESMVRRRVRLAPCIDSIYIILCLLPNNGGQTACPVKQRQRQCKCSVAEKASLEGEHNELKDTLEGEMLHPLSTIDSFHHQFLLFYLILT</sequence>
<evidence type="ECO:0000313" key="2">
    <source>
        <dbReference type="Proteomes" id="UP000236291"/>
    </source>
</evidence>
<feature type="non-terminal residue" evidence="1">
    <location>
        <position position="1"/>
    </location>
</feature>
<dbReference type="EMBL" id="ASHM01063342">
    <property type="protein sequence ID" value="PNX90595.1"/>
    <property type="molecule type" value="Genomic_DNA"/>
</dbReference>
<evidence type="ECO:0000313" key="1">
    <source>
        <dbReference type="EMBL" id="PNX90595.1"/>
    </source>
</evidence>
<protein>
    <submittedName>
        <fullName evidence="1">Uncharacterized protein</fullName>
    </submittedName>
</protein>
<comment type="caution">
    <text evidence="1">The sequence shown here is derived from an EMBL/GenBank/DDBJ whole genome shotgun (WGS) entry which is preliminary data.</text>
</comment>
<name>A0A2K3MIG6_TRIPR</name>
<proteinExistence type="predicted"/>
<reference evidence="1 2" key="2">
    <citation type="journal article" date="2017" name="Front. Plant Sci.">
        <title>Gene Classification and Mining of Molecular Markers Useful in Red Clover (Trifolium pratense) Breeding.</title>
        <authorList>
            <person name="Istvanek J."/>
            <person name="Dluhosova J."/>
            <person name="Dluhos P."/>
            <person name="Patkova L."/>
            <person name="Nedelnik J."/>
            <person name="Repkova J."/>
        </authorList>
    </citation>
    <scope>NUCLEOTIDE SEQUENCE [LARGE SCALE GENOMIC DNA]</scope>
    <source>
        <strain evidence="2">cv. Tatra</strain>
        <tissue evidence="1">Young leaves</tissue>
    </source>
</reference>
<reference evidence="1 2" key="1">
    <citation type="journal article" date="2014" name="Am. J. Bot.">
        <title>Genome assembly and annotation for red clover (Trifolium pratense; Fabaceae).</title>
        <authorList>
            <person name="Istvanek J."/>
            <person name="Jaros M."/>
            <person name="Krenek A."/>
            <person name="Repkova J."/>
        </authorList>
    </citation>
    <scope>NUCLEOTIDE SEQUENCE [LARGE SCALE GENOMIC DNA]</scope>
    <source>
        <strain evidence="2">cv. Tatra</strain>
        <tissue evidence="1">Young leaves</tissue>
    </source>
</reference>
<organism evidence="1 2">
    <name type="scientific">Trifolium pratense</name>
    <name type="common">Red clover</name>
    <dbReference type="NCBI Taxonomy" id="57577"/>
    <lineage>
        <taxon>Eukaryota</taxon>
        <taxon>Viridiplantae</taxon>
        <taxon>Streptophyta</taxon>
        <taxon>Embryophyta</taxon>
        <taxon>Tracheophyta</taxon>
        <taxon>Spermatophyta</taxon>
        <taxon>Magnoliopsida</taxon>
        <taxon>eudicotyledons</taxon>
        <taxon>Gunneridae</taxon>
        <taxon>Pentapetalae</taxon>
        <taxon>rosids</taxon>
        <taxon>fabids</taxon>
        <taxon>Fabales</taxon>
        <taxon>Fabaceae</taxon>
        <taxon>Papilionoideae</taxon>
        <taxon>50 kb inversion clade</taxon>
        <taxon>NPAAA clade</taxon>
        <taxon>Hologalegina</taxon>
        <taxon>IRL clade</taxon>
        <taxon>Trifolieae</taxon>
        <taxon>Trifolium</taxon>
    </lineage>
</organism>
<gene>
    <name evidence="1" type="ORF">L195_g046720</name>
</gene>
<dbReference type="AlphaFoldDB" id="A0A2K3MIG6"/>
<accession>A0A2K3MIG6</accession>